<protein>
    <submittedName>
        <fullName evidence="1">Uncharacterized protein</fullName>
    </submittedName>
</protein>
<sequence length="45" mass="5020">MVGSPVFSYPNNQRLITEKAFDLRAGYSSLQEPGDCVITLLLIYV</sequence>
<geneLocation type="plasmid" evidence="1">
    <name>pH11</name>
</geneLocation>
<keyword evidence="1" id="KW-0614">Plasmid</keyword>
<dbReference type="AlphaFoldDB" id="A0A0S2TJF1"/>
<reference evidence="1" key="1">
    <citation type="submission" date="2015-11" db="EMBL/GenBank/DDBJ databases">
        <title>Complete nucleotide sequence of pH11, an IncHI2 plasmid conferring multi-antibiotic resistance and multi-heavy metal resistance genes in a clinical Klebsiella pneumoniae isolate.</title>
        <authorList>
            <person name="Zhai Y."/>
            <person name="He Z."/>
            <person name="Kang Y."/>
            <person name="Yu H."/>
            <person name="Wang J."/>
            <person name="Du P."/>
            <person name="Zhang Z."/>
            <person name="Hu S."/>
            <person name="Gao Z."/>
        </authorList>
    </citation>
    <scope>NUCLEOTIDE SEQUENCE [LARGE SCALE GENOMIC DNA]</scope>
    <source>
        <strain evidence="1">H11</strain>
        <plasmid evidence="1">pH11</plasmid>
    </source>
</reference>
<organism evidence="1">
    <name type="scientific">Klebsiella pneumoniae subsp. pneumoniae</name>
    <dbReference type="NCBI Taxonomy" id="72407"/>
    <lineage>
        <taxon>Bacteria</taxon>
        <taxon>Pseudomonadati</taxon>
        <taxon>Pseudomonadota</taxon>
        <taxon>Gammaproteobacteria</taxon>
        <taxon>Enterobacterales</taxon>
        <taxon>Enterobacteriaceae</taxon>
        <taxon>Klebsiella/Raoultella group</taxon>
        <taxon>Klebsiella</taxon>
        <taxon>Klebsiella pneumoniae complex</taxon>
    </lineage>
</organism>
<accession>A0A0S2TJF1</accession>
<proteinExistence type="predicted"/>
<gene>
    <name evidence="1" type="ORF">KPH11_276</name>
</gene>
<dbReference type="EMBL" id="CP013215">
    <property type="protein sequence ID" value="ALP55296.1"/>
    <property type="molecule type" value="Genomic_DNA"/>
</dbReference>
<name>A0A0S2TJF1_KLEPN</name>
<evidence type="ECO:0000313" key="1">
    <source>
        <dbReference type="EMBL" id="ALP55296.1"/>
    </source>
</evidence>